<evidence type="ECO:0000313" key="1">
    <source>
        <dbReference type="EMBL" id="SDJ21924.1"/>
    </source>
</evidence>
<name>A0A1G8RY53_9RHOB</name>
<keyword evidence="2" id="KW-1185">Reference proteome</keyword>
<dbReference type="RefSeq" id="WP_089850453.1">
    <property type="nucleotide sequence ID" value="NZ_FNEJ01000022.1"/>
</dbReference>
<dbReference type="EMBL" id="FNEJ01000022">
    <property type="protein sequence ID" value="SDJ21924.1"/>
    <property type="molecule type" value="Genomic_DNA"/>
</dbReference>
<dbReference type="STRING" id="555512.SAMN04487993_102238"/>
<evidence type="ECO:0000313" key="2">
    <source>
        <dbReference type="Proteomes" id="UP000199093"/>
    </source>
</evidence>
<gene>
    <name evidence="1" type="ORF">SAMN04487993_102238</name>
</gene>
<dbReference type="AlphaFoldDB" id="A0A1G8RY53"/>
<sequence>MHLPPFTYHVLARREDGPPRASRHDLDRESAFDCAVRLIRDDHAVRVEMIQRNSATGGALQISDVTALMLWERDLPLDLDTAAQPDPLPIAAE</sequence>
<organism evidence="1 2">
    <name type="scientific">Salipiger marinus</name>
    <dbReference type="NCBI Taxonomy" id="555512"/>
    <lineage>
        <taxon>Bacteria</taxon>
        <taxon>Pseudomonadati</taxon>
        <taxon>Pseudomonadota</taxon>
        <taxon>Alphaproteobacteria</taxon>
        <taxon>Rhodobacterales</taxon>
        <taxon>Roseobacteraceae</taxon>
        <taxon>Salipiger</taxon>
    </lineage>
</organism>
<protein>
    <submittedName>
        <fullName evidence="1">Uncharacterized protein</fullName>
    </submittedName>
</protein>
<accession>A0A1G8RY53</accession>
<dbReference type="Proteomes" id="UP000199093">
    <property type="component" value="Unassembled WGS sequence"/>
</dbReference>
<proteinExistence type="predicted"/>
<reference evidence="2" key="1">
    <citation type="submission" date="2016-10" db="EMBL/GenBank/DDBJ databases">
        <authorList>
            <person name="Varghese N."/>
            <person name="Submissions S."/>
        </authorList>
    </citation>
    <scope>NUCLEOTIDE SEQUENCE [LARGE SCALE GENOMIC DNA]</scope>
    <source>
        <strain evidence="2">DSM 26424</strain>
    </source>
</reference>